<name>A0A7L5E174_9SPHI</name>
<accession>A0A7L5E174</accession>
<evidence type="ECO:0000256" key="1">
    <source>
        <dbReference type="SAM" id="Phobius"/>
    </source>
</evidence>
<keyword evidence="1" id="KW-1133">Transmembrane helix</keyword>
<gene>
    <name evidence="2" type="ORF">HH214_01125</name>
</gene>
<reference evidence="2 3" key="1">
    <citation type="submission" date="2020-04" db="EMBL/GenBank/DDBJ databases">
        <title>Genome sequencing of novel species.</title>
        <authorList>
            <person name="Heo J."/>
            <person name="Kim S.-J."/>
            <person name="Kim J.-S."/>
            <person name="Hong S.-B."/>
            <person name="Kwon S.-W."/>
        </authorList>
    </citation>
    <scope>NUCLEOTIDE SEQUENCE [LARGE SCALE GENOMIC DNA]</scope>
    <source>
        <strain evidence="2 3">F39-2</strain>
    </source>
</reference>
<dbReference type="KEGG" id="mrob:HH214_01125"/>
<proteinExistence type="predicted"/>
<sequence length="183" mass="20538">MGKPQNIEKDISRIQHTADGQTTIDNKLDELVALLDHSELDSEKIKALQQRLNGALDNLAASKTQSIDAFKHIQIDENASRAELLDEFSVLLSGNQLDSKMAKEYIRGERLSKLFLMFIGLVMVALGFAMIIMPAPPYFEMFTIYYFSPDDGVTLMDLISLLIILSGIFLIIRSMYKKSSTNS</sequence>
<keyword evidence="3" id="KW-1185">Reference proteome</keyword>
<dbReference type="RefSeq" id="WP_169605591.1">
    <property type="nucleotide sequence ID" value="NZ_CP051682.1"/>
</dbReference>
<feature type="transmembrane region" description="Helical" evidence="1">
    <location>
        <begin position="153"/>
        <end position="172"/>
    </location>
</feature>
<dbReference type="EMBL" id="CP051682">
    <property type="protein sequence ID" value="QJD94573.1"/>
    <property type="molecule type" value="Genomic_DNA"/>
</dbReference>
<evidence type="ECO:0000313" key="3">
    <source>
        <dbReference type="Proteomes" id="UP000503278"/>
    </source>
</evidence>
<keyword evidence="1" id="KW-0812">Transmembrane</keyword>
<protein>
    <submittedName>
        <fullName evidence="2">Uncharacterized protein</fullName>
    </submittedName>
</protein>
<dbReference type="Proteomes" id="UP000503278">
    <property type="component" value="Chromosome"/>
</dbReference>
<keyword evidence="1" id="KW-0472">Membrane</keyword>
<organism evidence="2 3">
    <name type="scientific">Mucilaginibacter robiniae</name>
    <dbReference type="NCBI Taxonomy" id="2728022"/>
    <lineage>
        <taxon>Bacteria</taxon>
        <taxon>Pseudomonadati</taxon>
        <taxon>Bacteroidota</taxon>
        <taxon>Sphingobacteriia</taxon>
        <taxon>Sphingobacteriales</taxon>
        <taxon>Sphingobacteriaceae</taxon>
        <taxon>Mucilaginibacter</taxon>
    </lineage>
</organism>
<feature type="transmembrane region" description="Helical" evidence="1">
    <location>
        <begin position="114"/>
        <end position="133"/>
    </location>
</feature>
<dbReference type="AlphaFoldDB" id="A0A7L5E174"/>
<evidence type="ECO:0000313" key="2">
    <source>
        <dbReference type="EMBL" id="QJD94573.1"/>
    </source>
</evidence>